<dbReference type="AlphaFoldDB" id="A0A1F7W634"/>
<dbReference type="Proteomes" id="UP000177331">
    <property type="component" value="Unassembled WGS sequence"/>
</dbReference>
<evidence type="ECO:0000313" key="2">
    <source>
        <dbReference type="Proteomes" id="UP000177331"/>
    </source>
</evidence>
<name>A0A1F7W634_9BACT</name>
<sequence>MFTESRANILDVKQEPKESNPFHHLDAHIILMIDQISQTTHRDKKTQQPLSKEIQIDHEHLLKQSGRTTASEFIQQFGLEYLNIPSPETTIAKRTVFHGCIIVELDSKSTFDQTFGFKQDETITGLYHFRPKHKDVRLFNRIIITYSQPAESMEKTVLHEYVHFLNQTYLPSPESNRDAFEYTDLETAQFFHDVMDELAAYANEGKIETKTAHLIPMHMSIDGLKSTKNPDLQKAVETWRDVRKQLLTLKEIAFEPTETLVSVFLTATSFEQLRKQLANLITTSVE</sequence>
<organism evidence="1 2">
    <name type="scientific">Candidatus Uhrbacteria bacterium RIFOXYB2_FULL_45_11</name>
    <dbReference type="NCBI Taxonomy" id="1802421"/>
    <lineage>
        <taxon>Bacteria</taxon>
        <taxon>Candidatus Uhriibacteriota</taxon>
    </lineage>
</organism>
<dbReference type="STRING" id="1802421.A2318_01305"/>
<evidence type="ECO:0000313" key="1">
    <source>
        <dbReference type="EMBL" id="OGL98229.1"/>
    </source>
</evidence>
<dbReference type="EMBL" id="MGFD01000030">
    <property type="protein sequence ID" value="OGL98229.1"/>
    <property type="molecule type" value="Genomic_DNA"/>
</dbReference>
<accession>A0A1F7W634</accession>
<comment type="caution">
    <text evidence="1">The sequence shown here is derived from an EMBL/GenBank/DDBJ whole genome shotgun (WGS) entry which is preliminary data.</text>
</comment>
<proteinExistence type="predicted"/>
<reference evidence="1 2" key="1">
    <citation type="journal article" date="2016" name="Nat. Commun.">
        <title>Thousands of microbial genomes shed light on interconnected biogeochemical processes in an aquifer system.</title>
        <authorList>
            <person name="Anantharaman K."/>
            <person name="Brown C.T."/>
            <person name="Hug L.A."/>
            <person name="Sharon I."/>
            <person name="Castelle C.J."/>
            <person name="Probst A.J."/>
            <person name="Thomas B.C."/>
            <person name="Singh A."/>
            <person name="Wilkins M.J."/>
            <person name="Karaoz U."/>
            <person name="Brodie E.L."/>
            <person name="Williams K.H."/>
            <person name="Hubbard S.S."/>
            <person name="Banfield J.F."/>
        </authorList>
    </citation>
    <scope>NUCLEOTIDE SEQUENCE [LARGE SCALE GENOMIC DNA]</scope>
</reference>
<protein>
    <submittedName>
        <fullName evidence="1">Uncharacterized protein</fullName>
    </submittedName>
</protein>
<gene>
    <name evidence="1" type="ORF">A2318_01305</name>
</gene>